<dbReference type="EMBL" id="KZ150084">
    <property type="protein sequence ID" value="PZC73808.1"/>
    <property type="molecule type" value="Genomic_DNA"/>
</dbReference>
<dbReference type="Proteomes" id="UP000249218">
    <property type="component" value="Unassembled WGS sequence"/>
</dbReference>
<sequence length="105" mass="11302">MTGQNIERHPVQNKFIRSLGGRFARAEMGARLVQCTLAGGEAAAHVAALLRTLALPPDTTHTAQHKTAYVRKYASHPHETALAEHNAETLYGTKASALIISESLS</sequence>
<organism evidence="1 2">
    <name type="scientific">Helicoverpa armigera</name>
    <name type="common">Cotton bollworm</name>
    <name type="synonym">Heliothis armigera</name>
    <dbReference type="NCBI Taxonomy" id="29058"/>
    <lineage>
        <taxon>Eukaryota</taxon>
        <taxon>Metazoa</taxon>
        <taxon>Ecdysozoa</taxon>
        <taxon>Arthropoda</taxon>
        <taxon>Hexapoda</taxon>
        <taxon>Insecta</taxon>
        <taxon>Pterygota</taxon>
        <taxon>Neoptera</taxon>
        <taxon>Endopterygota</taxon>
        <taxon>Lepidoptera</taxon>
        <taxon>Glossata</taxon>
        <taxon>Ditrysia</taxon>
        <taxon>Noctuoidea</taxon>
        <taxon>Noctuidae</taxon>
        <taxon>Heliothinae</taxon>
        <taxon>Helicoverpa</taxon>
    </lineage>
</organism>
<keyword evidence="2" id="KW-1185">Reference proteome</keyword>
<evidence type="ECO:0000313" key="1">
    <source>
        <dbReference type="EMBL" id="PZC73808.1"/>
    </source>
</evidence>
<dbReference type="AlphaFoldDB" id="A0A2W1BG90"/>
<proteinExistence type="predicted"/>
<evidence type="ECO:0000313" key="2">
    <source>
        <dbReference type="Proteomes" id="UP000249218"/>
    </source>
</evidence>
<name>A0A2W1BG90_HELAM</name>
<reference evidence="1 2" key="1">
    <citation type="journal article" date="2017" name="BMC Biol.">
        <title>Genomic innovations, transcriptional plasticity and gene loss underlying the evolution and divergence of two highly polyphagous and invasive Helicoverpa pest species.</title>
        <authorList>
            <person name="Pearce S.L."/>
            <person name="Clarke D.F."/>
            <person name="East P.D."/>
            <person name="Elfekih S."/>
            <person name="Gordon K.H."/>
            <person name="Jermiin L.S."/>
            <person name="McGaughran A."/>
            <person name="Oakeshott J.G."/>
            <person name="Papanikolaou A."/>
            <person name="Perera O.P."/>
            <person name="Rane R.V."/>
            <person name="Richards S."/>
            <person name="Tay W.T."/>
            <person name="Walsh T.K."/>
            <person name="Anderson A."/>
            <person name="Anderson C.J."/>
            <person name="Asgari S."/>
            <person name="Board P.G."/>
            <person name="Bretschneider A."/>
            <person name="Campbell P.M."/>
            <person name="Chertemps T."/>
            <person name="Christeller J.T."/>
            <person name="Coppin C.W."/>
            <person name="Downes S.J."/>
            <person name="Duan G."/>
            <person name="Farnsworth C.A."/>
            <person name="Good R.T."/>
            <person name="Han L.B."/>
            <person name="Han Y.C."/>
            <person name="Hatje K."/>
            <person name="Horne I."/>
            <person name="Huang Y.P."/>
            <person name="Hughes D.S."/>
            <person name="Jacquin-Joly E."/>
            <person name="James W."/>
            <person name="Jhangiani S."/>
            <person name="Kollmar M."/>
            <person name="Kuwar S.S."/>
            <person name="Li S."/>
            <person name="Liu N.Y."/>
            <person name="Maibeche M.T."/>
            <person name="Miller J.R."/>
            <person name="Montagne N."/>
            <person name="Perry T."/>
            <person name="Qu J."/>
            <person name="Song S.V."/>
            <person name="Sutton G.G."/>
            <person name="Vogel H."/>
            <person name="Walenz B.P."/>
            <person name="Xu W."/>
            <person name="Zhang H.J."/>
            <person name="Zou Z."/>
            <person name="Batterham P."/>
            <person name="Edwards O.R."/>
            <person name="Feyereisen R."/>
            <person name="Gibbs R.A."/>
            <person name="Heckel D.G."/>
            <person name="McGrath A."/>
            <person name="Robin C."/>
            <person name="Scherer S.E."/>
            <person name="Worley K.C."/>
            <person name="Wu Y.D."/>
        </authorList>
    </citation>
    <scope>NUCLEOTIDE SEQUENCE [LARGE SCALE GENOMIC DNA]</scope>
    <source>
        <strain evidence="1">Harm_GR_Male_#8</strain>
        <tissue evidence="1">Whole organism</tissue>
    </source>
</reference>
<accession>A0A2W1BG90</accession>
<gene>
    <name evidence="1" type="primary">HaOG208783</name>
    <name evidence="1" type="ORF">B5X24_HaOG208783</name>
</gene>
<protein>
    <submittedName>
        <fullName evidence="1">Uncharacterized protein</fullName>
    </submittedName>
</protein>